<feature type="compositionally biased region" description="Low complexity" evidence="1">
    <location>
        <begin position="468"/>
        <end position="477"/>
    </location>
</feature>
<dbReference type="STRING" id="1440763.BJI69_11755"/>
<dbReference type="AlphaFoldDB" id="A0A1L3EU05"/>
<feature type="compositionally biased region" description="Basic and acidic residues" evidence="1">
    <location>
        <begin position="510"/>
        <end position="524"/>
    </location>
</feature>
<protein>
    <recommendedName>
        <fullName evidence="5">DUF3300 domain-containing protein</fullName>
    </recommendedName>
</protein>
<feature type="compositionally biased region" description="Low complexity" evidence="1">
    <location>
        <begin position="525"/>
        <end position="546"/>
    </location>
</feature>
<feature type="region of interest" description="Disordered" evidence="1">
    <location>
        <begin position="175"/>
        <end position="197"/>
    </location>
</feature>
<dbReference type="KEGG" id="lrz:BJI69_11755"/>
<name>A0A1L3EU05_9GAMM</name>
<evidence type="ECO:0008006" key="5">
    <source>
        <dbReference type="Google" id="ProtNLM"/>
    </source>
</evidence>
<keyword evidence="4" id="KW-1185">Reference proteome</keyword>
<evidence type="ECO:0000313" key="3">
    <source>
        <dbReference type="EMBL" id="APG04504.1"/>
    </source>
</evidence>
<feature type="compositionally biased region" description="Basic and acidic residues" evidence="1">
    <location>
        <begin position="581"/>
        <end position="592"/>
    </location>
</feature>
<evidence type="ECO:0000256" key="2">
    <source>
        <dbReference type="SAM" id="SignalP"/>
    </source>
</evidence>
<dbReference type="Pfam" id="PF11737">
    <property type="entry name" value="DUF3300"/>
    <property type="match status" value="1"/>
</dbReference>
<dbReference type="Proteomes" id="UP000182987">
    <property type="component" value="Chromosome"/>
</dbReference>
<dbReference type="PROSITE" id="PS51257">
    <property type="entry name" value="PROKAR_LIPOPROTEIN"/>
    <property type="match status" value="1"/>
</dbReference>
<feature type="compositionally biased region" description="Polar residues" evidence="1">
    <location>
        <begin position="176"/>
        <end position="186"/>
    </location>
</feature>
<feature type="compositionally biased region" description="Basic and acidic residues" evidence="1">
    <location>
        <begin position="632"/>
        <end position="642"/>
    </location>
</feature>
<feature type="signal peptide" evidence="2">
    <location>
        <begin position="1"/>
        <end position="25"/>
    </location>
</feature>
<organism evidence="3 4">
    <name type="scientific">Luteibacter rhizovicinus DSM 16549</name>
    <dbReference type="NCBI Taxonomy" id="1440763"/>
    <lineage>
        <taxon>Bacteria</taxon>
        <taxon>Pseudomonadati</taxon>
        <taxon>Pseudomonadota</taxon>
        <taxon>Gammaproteobacteria</taxon>
        <taxon>Lysobacterales</taxon>
        <taxon>Rhodanobacteraceae</taxon>
        <taxon>Luteibacter</taxon>
    </lineage>
</organism>
<sequence>MVSKRFALDISMMSVLSVSLIGALAGCQRQAPADPQAPVAATSAIAPAPATAPAPAPAYQPPTAEQLFALVAPVALFPDRLVAQTLAASTHPDDVAAARDFLEQNRNLTGSALIEAADGQPWDPSVKSLVAFPAVLDQLANNTEWTAALGAAYASEPTDVMNAIQVMRGRARAHGNLQNSAQQTVQIDPRGPSDDETVAEDGGIVAAPAQTILIEPAESDVVYVPDYDPDTVYGEPIVTRVYSQGWYEAPPRRDDLIATGLVSFGAGILVGELFASHGHREPPRWGWNAWNTSWGGGRPGGPHYGGRPAIVYDNHPYPVNRTTVINRTVNIDRSVHIDRSNHIDNRHDFNNTTNNGFANHPIDPRRQAAPIANAARPSPPDYAHMQRPTFTAGMTHPTAPNARPALPPPQAVHAEGQRADGRGPEFAGRPGNPADVRNANAGQAFRPGQNTPAQNVARGEPTRFDPRQQVGGQVGQVPHVDPREQQRGAQAARQDARPLPIAQPQQPQRIDPRADEAEHSRAEAQQRAAATARQQAFPQPQSQRQPPVERPAAQERPTQPMPQRVEQPRPEPQRAAPQRQEPQRQEPQHVEQPRPQPQQRAEPQREPQRAAPQQRPEPQHENHAPAPRSAPQHHDKKDEHGG</sequence>
<proteinExistence type="predicted"/>
<dbReference type="PANTHER" id="PTHR40269">
    <property type="entry name" value="OUTER MEMBRANE PROTEIN-RELATED"/>
    <property type="match status" value="1"/>
</dbReference>
<dbReference type="InterPro" id="IPR021728">
    <property type="entry name" value="DUF3300"/>
</dbReference>
<evidence type="ECO:0000256" key="1">
    <source>
        <dbReference type="SAM" id="MobiDB-lite"/>
    </source>
</evidence>
<dbReference type="PANTHER" id="PTHR40269:SF1">
    <property type="entry name" value="OUTER MEMBRANE PROTEIN"/>
    <property type="match status" value="1"/>
</dbReference>
<dbReference type="EMBL" id="CP017480">
    <property type="protein sequence ID" value="APG04504.1"/>
    <property type="molecule type" value="Genomic_DNA"/>
</dbReference>
<accession>A0A1L3EU05</accession>
<feature type="region of interest" description="Disordered" evidence="1">
    <location>
        <begin position="372"/>
        <end position="642"/>
    </location>
</feature>
<evidence type="ECO:0000313" key="4">
    <source>
        <dbReference type="Proteomes" id="UP000182987"/>
    </source>
</evidence>
<reference evidence="4" key="1">
    <citation type="submission" date="2016-09" db="EMBL/GenBank/DDBJ databases">
        <authorList>
            <person name="Lysoe E."/>
        </authorList>
    </citation>
    <scope>NUCLEOTIDE SEQUENCE [LARGE SCALE GENOMIC DNA]</scope>
    <source>
        <strain evidence="4">LJ96T</strain>
    </source>
</reference>
<feature type="chain" id="PRO_5009853209" description="DUF3300 domain-containing protein" evidence="2">
    <location>
        <begin position="26"/>
        <end position="642"/>
    </location>
</feature>
<gene>
    <name evidence="3" type="ORF">BJI69_11755</name>
</gene>
<keyword evidence="2" id="KW-0732">Signal</keyword>